<dbReference type="InterPro" id="IPR025322">
    <property type="entry name" value="PADRE_dom"/>
</dbReference>
<keyword evidence="2" id="KW-1185">Reference proteome</keyword>
<proteinExistence type="predicted"/>
<dbReference type="EMBL" id="LR743593">
    <property type="protein sequence ID" value="CAA2622725.1"/>
    <property type="molecule type" value="Genomic_DNA"/>
</dbReference>
<reference evidence="1 2" key="1">
    <citation type="submission" date="2019-12" db="EMBL/GenBank/DDBJ databases">
        <authorList>
            <person name="Scholz U."/>
            <person name="Mascher M."/>
            <person name="Fiebig A."/>
        </authorList>
    </citation>
    <scope>NUCLEOTIDE SEQUENCE</scope>
</reference>
<organism evidence="1">
    <name type="scientific">Spirodela intermedia</name>
    <name type="common">Intermediate duckweed</name>
    <dbReference type="NCBI Taxonomy" id="51605"/>
    <lineage>
        <taxon>Eukaryota</taxon>
        <taxon>Viridiplantae</taxon>
        <taxon>Streptophyta</taxon>
        <taxon>Embryophyta</taxon>
        <taxon>Tracheophyta</taxon>
        <taxon>Spermatophyta</taxon>
        <taxon>Magnoliopsida</taxon>
        <taxon>Liliopsida</taxon>
        <taxon>Araceae</taxon>
        <taxon>Lemnoideae</taxon>
        <taxon>Spirodela</taxon>
    </lineage>
</organism>
<dbReference type="EMBL" id="CACRZD030000006">
    <property type="protein sequence ID" value="CAA6662357.1"/>
    <property type="molecule type" value="Genomic_DNA"/>
</dbReference>
<evidence type="ECO:0000313" key="2">
    <source>
        <dbReference type="Proteomes" id="UP001189122"/>
    </source>
</evidence>
<protein>
    <submittedName>
        <fullName evidence="1">Uncharacterized protein</fullName>
    </submittedName>
</protein>
<sequence>MGCVFSCRSGAAFEGVRLVHINGYVEEFPGPVTVDEVTGKAPSCCRLLPGRLYFLLPPTVLQSDTSPVDLAALATRLSAHARSGGDAAAGGAARSRAKSGLLHSDEVGAAPAAGMMAEGGGEDTRGGGAVGGIGGRMTASRARWWKPVLDTIEEKSFRRSLIDEMSVGRSREGRGRR</sequence>
<name>A0A7I8IWJ6_SPIIN</name>
<dbReference type="AlphaFoldDB" id="A0A7I8IWJ6"/>
<evidence type="ECO:0000313" key="1">
    <source>
        <dbReference type="EMBL" id="CAA2622725.1"/>
    </source>
</evidence>
<accession>A0A7I8IWJ6</accession>
<dbReference type="Pfam" id="PF14009">
    <property type="entry name" value="PADRE"/>
    <property type="match status" value="1"/>
</dbReference>
<gene>
    <name evidence="1" type="ORF">SI7747_06008749</name>
</gene>
<dbReference type="Proteomes" id="UP001189122">
    <property type="component" value="Unassembled WGS sequence"/>
</dbReference>